<dbReference type="OrthoDB" id="2014201at2759"/>
<evidence type="ECO:0000256" key="4">
    <source>
        <dbReference type="ARBA" id="ARBA00022679"/>
    </source>
</evidence>
<dbReference type="STRING" id="502780.C1G0T1"/>
<dbReference type="VEuPathDB" id="FungiDB:PADG_00471"/>
<dbReference type="CDD" id="cd02537">
    <property type="entry name" value="GT8_Glycogenin"/>
    <property type="match status" value="1"/>
</dbReference>
<keyword evidence="4" id="KW-0808">Transferase</keyword>
<evidence type="ECO:0000256" key="1">
    <source>
        <dbReference type="ARBA" id="ARBA00001936"/>
    </source>
</evidence>
<comment type="catalytic activity">
    <reaction evidence="12">
        <text>L-tyrosyl-[glycogenin] + UDP-alpha-D-glucose = alpha-D-glucosyl-L-tyrosyl-[glycogenin] + UDP + H(+)</text>
        <dbReference type="Rhea" id="RHEA:23360"/>
        <dbReference type="Rhea" id="RHEA-COMP:14604"/>
        <dbReference type="Rhea" id="RHEA-COMP:14605"/>
        <dbReference type="ChEBI" id="CHEBI:15378"/>
        <dbReference type="ChEBI" id="CHEBI:46858"/>
        <dbReference type="ChEBI" id="CHEBI:58223"/>
        <dbReference type="ChEBI" id="CHEBI:58885"/>
        <dbReference type="ChEBI" id="CHEBI:140573"/>
        <dbReference type="EC" id="2.4.1.186"/>
    </reaction>
</comment>
<feature type="region of interest" description="Disordered" evidence="14">
    <location>
        <begin position="462"/>
        <end position="500"/>
    </location>
</feature>
<dbReference type="FunFam" id="3.90.550.10:FF:000092">
    <property type="entry name" value="Glycogenin 2"/>
    <property type="match status" value="1"/>
</dbReference>
<feature type="region of interest" description="Disordered" evidence="14">
    <location>
        <begin position="411"/>
        <end position="439"/>
    </location>
</feature>
<organism evidence="15 16">
    <name type="scientific">Paracoccidioides brasiliensis (strain Pb18)</name>
    <dbReference type="NCBI Taxonomy" id="502780"/>
    <lineage>
        <taxon>Eukaryota</taxon>
        <taxon>Fungi</taxon>
        <taxon>Dikarya</taxon>
        <taxon>Ascomycota</taxon>
        <taxon>Pezizomycotina</taxon>
        <taxon>Eurotiomycetes</taxon>
        <taxon>Eurotiomycetidae</taxon>
        <taxon>Onygenales</taxon>
        <taxon>Ajellomycetaceae</taxon>
        <taxon>Paracoccidioides</taxon>
    </lineage>
</organism>
<evidence type="ECO:0000256" key="11">
    <source>
        <dbReference type="ARBA" id="ARBA00050886"/>
    </source>
</evidence>
<dbReference type="InterPro" id="IPR029044">
    <property type="entry name" value="Nucleotide-diphossugar_trans"/>
</dbReference>
<keyword evidence="8" id="KW-0464">Manganese</keyword>
<evidence type="ECO:0000256" key="6">
    <source>
        <dbReference type="ARBA" id="ARBA00023056"/>
    </source>
</evidence>
<dbReference type="AlphaFoldDB" id="C1G0T1"/>
<feature type="region of interest" description="Disordered" evidence="14">
    <location>
        <begin position="695"/>
        <end position="730"/>
    </location>
</feature>
<dbReference type="EMBL" id="KN275957">
    <property type="protein sequence ID" value="EEH44182.2"/>
    <property type="molecule type" value="Genomic_DNA"/>
</dbReference>
<comment type="cofactor">
    <cofactor evidence="1">
        <name>Mn(2+)</name>
        <dbReference type="ChEBI" id="CHEBI:29035"/>
    </cofactor>
</comment>
<dbReference type="Proteomes" id="UP000001628">
    <property type="component" value="Unassembled WGS sequence"/>
</dbReference>
<evidence type="ECO:0000256" key="10">
    <source>
        <dbReference type="ARBA" id="ARBA00038934"/>
    </source>
</evidence>
<reference evidence="15 16" key="1">
    <citation type="journal article" date="2011" name="PLoS Genet.">
        <title>Comparative genomic analysis of human fungal pathogens causing paracoccidioidomycosis.</title>
        <authorList>
            <person name="Desjardins C.A."/>
            <person name="Champion M.D."/>
            <person name="Holder J.W."/>
            <person name="Muszewska A."/>
            <person name="Goldberg J."/>
            <person name="Bailao A.M."/>
            <person name="Brigido M.M."/>
            <person name="Ferreira M.E."/>
            <person name="Garcia A.M."/>
            <person name="Grynberg M."/>
            <person name="Gujja S."/>
            <person name="Heiman D.I."/>
            <person name="Henn M.R."/>
            <person name="Kodira C.D."/>
            <person name="Leon-Narvaez H."/>
            <person name="Longo L.V."/>
            <person name="Ma L.J."/>
            <person name="Malavazi I."/>
            <person name="Matsuo A.L."/>
            <person name="Morais F.V."/>
            <person name="Pereira M."/>
            <person name="Rodriguez-Brito S."/>
            <person name="Sakthikumar S."/>
            <person name="Salem-Izacc S.M."/>
            <person name="Sykes S.M."/>
            <person name="Teixeira M.M."/>
            <person name="Vallejo M.C."/>
            <person name="Walter M.E."/>
            <person name="Yandava C."/>
            <person name="Young S."/>
            <person name="Zeng Q."/>
            <person name="Zucker J."/>
            <person name="Felipe M.S."/>
            <person name="Goldman G.H."/>
            <person name="Haas B.J."/>
            <person name="McEwen J.G."/>
            <person name="Nino-Vega G."/>
            <person name="Puccia R."/>
            <person name="San-Blas G."/>
            <person name="Soares C.M."/>
            <person name="Birren B.W."/>
            <person name="Cuomo C.A."/>
        </authorList>
    </citation>
    <scope>NUCLEOTIDE SEQUENCE [LARGE SCALE GENOMIC DNA]</scope>
    <source>
        <strain evidence="15 16">Pb18</strain>
    </source>
</reference>
<protein>
    <recommendedName>
        <fullName evidence="10">glycogenin glucosyltransferase</fullName>
        <ecNumber evidence="10">2.4.1.186</ecNumber>
    </recommendedName>
</protein>
<keyword evidence="7" id="KW-0325">Glycoprotein</keyword>
<dbReference type="InterPro" id="IPR002495">
    <property type="entry name" value="Glyco_trans_8"/>
</dbReference>
<feature type="compositionally biased region" description="Basic and acidic residues" evidence="14">
    <location>
        <begin position="698"/>
        <end position="711"/>
    </location>
</feature>
<feature type="compositionally biased region" description="Basic and acidic residues" evidence="14">
    <location>
        <begin position="582"/>
        <end position="597"/>
    </location>
</feature>
<comment type="subcellular location">
    <subcellularLocation>
        <location evidence="2">Cytoplasm</location>
    </subcellularLocation>
</comment>
<dbReference type="PANTHER" id="PTHR11183">
    <property type="entry name" value="GLYCOGENIN SUBFAMILY MEMBER"/>
    <property type="match status" value="1"/>
</dbReference>
<evidence type="ECO:0000256" key="3">
    <source>
        <dbReference type="ARBA" id="ARBA00022490"/>
    </source>
</evidence>
<dbReference type="HOGENOM" id="CLU_017171_2_0_1"/>
<dbReference type="GO" id="GO:0005978">
    <property type="term" value="P:glycogen biosynthetic process"/>
    <property type="evidence" value="ECO:0007669"/>
    <property type="project" value="UniProtKB-KW"/>
</dbReference>
<evidence type="ECO:0000256" key="2">
    <source>
        <dbReference type="ARBA" id="ARBA00004496"/>
    </source>
</evidence>
<dbReference type="GO" id="GO:0005737">
    <property type="term" value="C:cytoplasm"/>
    <property type="evidence" value="ECO:0007669"/>
    <property type="project" value="UniProtKB-SubCell"/>
</dbReference>
<evidence type="ECO:0000256" key="7">
    <source>
        <dbReference type="ARBA" id="ARBA00023180"/>
    </source>
</evidence>
<dbReference type="Gene3D" id="3.90.550.10">
    <property type="entry name" value="Spore Coat Polysaccharide Biosynthesis Protein SpsA, Chain A"/>
    <property type="match status" value="1"/>
</dbReference>
<dbReference type="InterPro" id="IPR050587">
    <property type="entry name" value="GNT1/Glycosyltrans_8"/>
</dbReference>
<evidence type="ECO:0000256" key="14">
    <source>
        <dbReference type="SAM" id="MobiDB-lite"/>
    </source>
</evidence>
<dbReference type="GO" id="GO:0008466">
    <property type="term" value="F:glycogenin glucosyltransferase activity"/>
    <property type="evidence" value="ECO:0007669"/>
    <property type="project" value="UniProtKB-EC"/>
</dbReference>
<feature type="region of interest" description="Disordered" evidence="14">
    <location>
        <begin position="748"/>
        <end position="771"/>
    </location>
</feature>
<gene>
    <name evidence="15" type="ORF">PADG_00471</name>
</gene>
<evidence type="ECO:0000313" key="16">
    <source>
        <dbReference type="Proteomes" id="UP000001628"/>
    </source>
</evidence>
<keyword evidence="3" id="KW-0963">Cytoplasm</keyword>
<comment type="similarity">
    <text evidence="9">Belongs to the glycosyltransferase 8 family. Glycogenin subfamily.</text>
</comment>
<proteinExistence type="inferred from homology"/>
<dbReference type="EC" id="2.4.1.186" evidence="10"/>
<dbReference type="KEGG" id="pbn:PADG_00471"/>
<evidence type="ECO:0000256" key="9">
    <source>
        <dbReference type="ARBA" id="ARBA00038162"/>
    </source>
</evidence>
<accession>C1G0T1</accession>
<keyword evidence="16" id="KW-1185">Reference proteome</keyword>
<dbReference type="SUPFAM" id="SSF53448">
    <property type="entry name" value="Nucleotide-diphospho-sugar transferases"/>
    <property type="match status" value="1"/>
</dbReference>
<feature type="region of interest" description="Disordered" evidence="14">
    <location>
        <begin position="642"/>
        <end position="665"/>
    </location>
</feature>
<sequence>MADPGEAVYCTMLLTDNYLPGAMVLAHSLRDNGCKAKLVVLVTLDSLKASTIDELKTIYDDVVPINRIVNHCPANLYLMDRPDLASTFSKIELWRQTQYRQLVYIDADVVSLRAPDELLTINTNFAAVPDTGWPDCFNTGLMVLRPNMHDYYSLLALAQQGVSFDGADQGLLNIHFKKWDRLSFVYNCTPSGHYQYIPAFRHFGSTISLVHYIGSQKPWNLPRQLFPSGSPYNQLLGRWWATYYRHYRPVVKPDTKLSSRADIAKHGLGQLHAAGIVHEPTKPPERMHTPEIPHAQACTYDQPHASAHFAATSTMSPAPAPLTAEAKAFVEPQAYGNIQQFNIPHGFLPSHVPEISHTVHNSSILNSSEVAARPASPPPRDRIPNISQDFVVSAVPQYVRGEEHVTAYRHFPRRPFDSPSISKEESVPGTSPVTGVPALPTQQLPQELTEPLKQLEIGQIPVISQEPEPPRAAPEPSFSSPRMQWDPSREPPPVDSKPEAFSLPSHTYTMSQDTELFQPPKSYPEAPKDMYYKVPPKQPNTQRLAHIFPWEAYAPKPTRVFLDEEAGTGIVAVSHEKLLSEVPNKRDTALGAPREESAEPPPTSEYLWKGYIRSNAWDEVPEIEHYMRTIRKPRREKVQVLKSGLARSSTTGGDFETDITGRKPSMRLTSFPTEIERPSLPVTPAPIKRPHFWPIGQQREEESQYGREQRQGGDGGDSLPHATGVPLQENWNPLERLEELQRRQSLFLDVIHDGPPELEVREIPRRRMPGE</sequence>
<evidence type="ECO:0000256" key="8">
    <source>
        <dbReference type="ARBA" id="ARBA00023211"/>
    </source>
</evidence>
<evidence type="ECO:0000313" key="15">
    <source>
        <dbReference type="EMBL" id="EEH44182.2"/>
    </source>
</evidence>
<evidence type="ECO:0000256" key="5">
    <source>
        <dbReference type="ARBA" id="ARBA00022723"/>
    </source>
</evidence>
<dbReference type="OMA" id="MVHFIGP"/>
<keyword evidence="6" id="KW-0320">Glycogen biosynthesis</keyword>
<name>C1G0T1_PARBD</name>
<dbReference type="InParanoid" id="C1G0T1"/>
<dbReference type="eggNOG" id="KOG1950">
    <property type="taxonomic scope" value="Eukaryota"/>
</dbReference>
<comment type="function">
    <text evidence="13">Self-glucosylating initiator of glycogen synthesis. It catalyzes the formation of a short alpha (1,4)-glucosyl chain covalently attached via a glucose 1-O-tyrosyl linkage to internal tyrosine residues and these chains act as primers for the elongation reaction catalyzed by glycogen synthase.</text>
</comment>
<evidence type="ECO:0000256" key="12">
    <source>
        <dbReference type="ARBA" id="ARBA00052293"/>
    </source>
</evidence>
<dbReference type="GeneID" id="22580304"/>
<keyword evidence="5" id="KW-0479">Metal-binding</keyword>
<feature type="region of interest" description="Disordered" evidence="14">
    <location>
        <begin position="582"/>
        <end position="602"/>
    </location>
</feature>
<feature type="compositionally biased region" description="Basic and acidic residues" evidence="14">
    <location>
        <begin position="750"/>
        <end position="771"/>
    </location>
</feature>
<dbReference type="Pfam" id="PF01501">
    <property type="entry name" value="Glyco_transf_8"/>
    <property type="match status" value="1"/>
</dbReference>
<dbReference type="RefSeq" id="XP_010755841.1">
    <property type="nucleotide sequence ID" value="XM_010757539.1"/>
</dbReference>
<evidence type="ECO:0000256" key="13">
    <source>
        <dbReference type="ARBA" id="ARBA00057883"/>
    </source>
</evidence>
<dbReference type="GO" id="GO:0046872">
    <property type="term" value="F:metal ion binding"/>
    <property type="evidence" value="ECO:0007669"/>
    <property type="project" value="UniProtKB-KW"/>
</dbReference>
<comment type="catalytic activity">
    <reaction evidence="11">
        <text>[1,4-alpha-D-glucosyl](n)-L-tyrosyl-[glycogenin] + UDP-alpha-D-glucose = [1,4-alpha-D-glucosyl](n+1)-L-tyrosyl-[glycogenin] + UDP + H(+)</text>
        <dbReference type="Rhea" id="RHEA:56560"/>
        <dbReference type="Rhea" id="RHEA-COMP:14606"/>
        <dbReference type="Rhea" id="RHEA-COMP:14607"/>
        <dbReference type="ChEBI" id="CHEBI:15378"/>
        <dbReference type="ChEBI" id="CHEBI:58223"/>
        <dbReference type="ChEBI" id="CHEBI:58885"/>
        <dbReference type="ChEBI" id="CHEBI:140574"/>
        <dbReference type="EC" id="2.4.1.186"/>
    </reaction>
</comment>